<dbReference type="KEGG" id="amob:HG15A2_48370"/>
<dbReference type="OrthoDB" id="286277at2"/>
<accession>A0A517N2Y2</accession>
<dbReference type="Proteomes" id="UP000319852">
    <property type="component" value="Chromosome"/>
</dbReference>
<dbReference type="AlphaFoldDB" id="A0A517N2Y2"/>
<name>A0A517N2Y2_9BACT</name>
<dbReference type="Pfam" id="PF13030">
    <property type="entry name" value="DUF3891"/>
    <property type="match status" value="1"/>
</dbReference>
<evidence type="ECO:0000313" key="1">
    <source>
        <dbReference type="EMBL" id="QDT01495.1"/>
    </source>
</evidence>
<keyword evidence="2" id="KW-1185">Reference proteome</keyword>
<evidence type="ECO:0008006" key="3">
    <source>
        <dbReference type="Google" id="ProtNLM"/>
    </source>
</evidence>
<dbReference type="EMBL" id="CP036263">
    <property type="protein sequence ID" value="QDT01495.1"/>
    <property type="molecule type" value="Genomic_DNA"/>
</dbReference>
<dbReference type="InterPro" id="IPR024992">
    <property type="entry name" value="DUF3891"/>
</dbReference>
<protein>
    <recommendedName>
        <fullName evidence="3">DUF3891 family protein</fullName>
    </recommendedName>
</protein>
<proteinExistence type="predicted"/>
<organism evidence="1 2">
    <name type="scientific">Adhaeretor mobilis</name>
    <dbReference type="NCBI Taxonomy" id="1930276"/>
    <lineage>
        <taxon>Bacteria</taxon>
        <taxon>Pseudomonadati</taxon>
        <taxon>Planctomycetota</taxon>
        <taxon>Planctomycetia</taxon>
        <taxon>Pirellulales</taxon>
        <taxon>Lacipirellulaceae</taxon>
        <taxon>Adhaeretor</taxon>
    </lineage>
</organism>
<gene>
    <name evidence="1" type="ORF">HG15A2_48370</name>
</gene>
<sequence length="249" mass="28345">MLRREITAPDGSPHWLLIPQTEHARLSGELAEAYQPLAASPPGESYRNSLLKAIHHHDDGWREWDASPELDSQGRPLSFLELENKQSLIIWERSVQRMLAHDSSFVAAYLVAEHFKQLLAHSEDSPPDDVTRDWLEEISEVQILATTNVRKSSLAELEAWLPAFDALSLWMCKAILAEEQQFALLPEHAEETKFTRVTDSHFTAKPWNFESPEIELTTKAITVPVANYATSEELFEASEPYSIAWRISK</sequence>
<dbReference type="RefSeq" id="WP_145063681.1">
    <property type="nucleotide sequence ID" value="NZ_CP036263.1"/>
</dbReference>
<reference evidence="1 2" key="1">
    <citation type="submission" date="2019-02" db="EMBL/GenBank/DDBJ databases">
        <title>Deep-cultivation of Planctomycetes and their phenomic and genomic characterization uncovers novel biology.</title>
        <authorList>
            <person name="Wiegand S."/>
            <person name="Jogler M."/>
            <person name="Boedeker C."/>
            <person name="Pinto D."/>
            <person name="Vollmers J."/>
            <person name="Rivas-Marin E."/>
            <person name="Kohn T."/>
            <person name="Peeters S.H."/>
            <person name="Heuer A."/>
            <person name="Rast P."/>
            <person name="Oberbeckmann S."/>
            <person name="Bunk B."/>
            <person name="Jeske O."/>
            <person name="Meyerdierks A."/>
            <person name="Storesund J.E."/>
            <person name="Kallscheuer N."/>
            <person name="Luecker S."/>
            <person name="Lage O.M."/>
            <person name="Pohl T."/>
            <person name="Merkel B.J."/>
            <person name="Hornburger P."/>
            <person name="Mueller R.-W."/>
            <person name="Bruemmer F."/>
            <person name="Labrenz M."/>
            <person name="Spormann A.M."/>
            <person name="Op den Camp H."/>
            <person name="Overmann J."/>
            <person name="Amann R."/>
            <person name="Jetten M.S.M."/>
            <person name="Mascher T."/>
            <person name="Medema M.H."/>
            <person name="Devos D.P."/>
            <person name="Kaster A.-K."/>
            <person name="Ovreas L."/>
            <person name="Rohde M."/>
            <person name="Galperin M.Y."/>
            <person name="Jogler C."/>
        </authorList>
    </citation>
    <scope>NUCLEOTIDE SEQUENCE [LARGE SCALE GENOMIC DNA]</scope>
    <source>
        <strain evidence="1 2">HG15A2</strain>
    </source>
</reference>
<evidence type="ECO:0000313" key="2">
    <source>
        <dbReference type="Proteomes" id="UP000319852"/>
    </source>
</evidence>